<dbReference type="Pfam" id="PF05598">
    <property type="entry name" value="DUF772"/>
    <property type="match status" value="1"/>
</dbReference>
<feature type="domain" description="Transposase InsH N-terminal" evidence="2">
    <location>
        <begin position="18"/>
        <end position="111"/>
    </location>
</feature>
<dbReference type="InterPro" id="IPR008490">
    <property type="entry name" value="Transposase_InsH_N"/>
</dbReference>
<dbReference type="AlphaFoldDB" id="A0A1Z4JRR4"/>
<dbReference type="InterPro" id="IPR047629">
    <property type="entry name" value="IS1182_transpos"/>
</dbReference>
<keyword evidence="4" id="KW-0614">Plasmid</keyword>
<keyword evidence="1" id="KW-0175">Coiled coil</keyword>
<evidence type="ECO:0000259" key="2">
    <source>
        <dbReference type="Pfam" id="PF05598"/>
    </source>
</evidence>
<evidence type="ECO:0000313" key="5">
    <source>
        <dbReference type="Proteomes" id="UP000217895"/>
    </source>
</evidence>
<feature type="coiled-coil region" evidence="1">
    <location>
        <begin position="158"/>
        <end position="185"/>
    </location>
</feature>
<feature type="domain" description="Transposase DDE" evidence="3">
    <location>
        <begin position="346"/>
        <end position="463"/>
    </location>
</feature>
<organism evidence="4 5">
    <name type="scientific">Leptolyngbya boryana NIES-2135</name>
    <dbReference type="NCBI Taxonomy" id="1973484"/>
    <lineage>
        <taxon>Bacteria</taxon>
        <taxon>Bacillati</taxon>
        <taxon>Cyanobacteriota</taxon>
        <taxon>Cyanophyceae</taxon>
        <taxon>Leptolyngbyales</taxon>
        <taxon>Leptolyngbyaceae</taxon>
        <taxon>Leptolyngbya group</taxon>
        <taxon>Leptolyngbya</taxon>
    </lineage>
</organism>
<gene>
    <name evidence="4" type="ORF">NIES2135_62710</name>
</gene>
<dbReference type="EMBL" id="AP018204">
    <property type="protein sequence ID" value="BAY59394.1"/>
    <property type="molecule type" value="Genomic_DNA"/>
</dbReference>
<reference evidence="4 5" key="1">
    <citation type="submission" date="2017-06" db="EMBL/GenBank/DDBJ databases">
        <title>Genome sequencing of cyanobaciteial culture collection at National Institute for Environmental Studies (NIES).</title>
        <authorList>
            <person name="Hirose Y."/>
            <person name="Shimura Y."/>
            <person name="Fujisawa T."/>
            <person name="Nakamura Y."/>
            <person name="Kawachi M."/>
        </authorList>
    </citation>
    <scope>NUCLEOTIDE SEQUENCE [LARGE SCALE GENOMIC DNA]</scope>
    <source>
        <strain evidence="4 5">NIES-2135</strain>
        <plasmid evidence="5">Plasmid Plasmid1 dna</plasmid>
    </source>
</reference>
<evidence type="ECO:0000259" key="3">
    <source>
        <dbReference type="Pfam" id="PF13751"/>
    </source>
</evidence>
<dbReference type="Pfam" id="PF13751">
    <property type="entry name" value="DDE_Tnp_1_6"/>
    <property type="match status" value="1"/>
</dbReference>
<evidence type="ECO:0000313" key="4">
    <source>
        <dbReference type="EMBL" id="BAY59394.1"/>
    </source>
</evidence>
<accession>A0A1Z4JRR4</accession>
<dbReference type="InterPro" id="IPR025668">
    <property type="entry name" value="Tnp_DDE_dom"/>
</dbReference>
<sequence>MPHIQGQNRHSEVQFPPTLDEYIDAENPVRFLDAFVDQLDLAALGFERATAAVEGRPGYHPGDLLKLYLYGYLNRIRSSRGLERETHRNVELMWLLKQLRPDHKTIADFRKVHSDALRGVCREFTKLCKELELFGGELVAIDGSKFVAVNSRDRNFGMAKLQAILKGVDEEIERYLKDLEQQDAEMAAVQPEKTERLHHKLERLRKRKATHEAIQAEMIAQGETQISLTDSDSRYMVGGTGTVVGYNVQTVVDAKHKLIVAHEVTNDVTDQLWLAAMALQAQEAMEVEEIEAVADRGYYDAQNVKQCVDAGMTPYVAKPPTSKNGPLGRFTKEAFTYHAQADEYECPAGERLTFRYESVEKGRLKRHYKRSASVCRACELREHCTANPAGRKISRWIDEHLLEEMRERLKANPQIMRQRREMSEHPFGTLKRGMNQGYFLCRGLTKVRGEMSLSILSYNLKRVFNILGVEAMLAGLARKKNGK</sequence>
<keyword evidence="5" id="KW-1185">Reference proteome</keyword>
<dbReference type="PANTHER" id="PTHR33408:SF2">
    <property type="entry name" value="TRANSPOSASE DDE DOMAIN-CONTAINING PROTEIN"/>
    <property type="match status" value="1"/>
</dbReference>
<name>A0A1Z4JRR4_LEPBY</name>
<protein>
    <submittedName>
        <fullName evidence="4">Putative transposase</fullName>
    </submittedName>
</protein>
<proteinExistence type="predicted"/>
<dbReference type="NCBIfam" id="NF033551">
    <property type="entry name" value="transpos_IS1182"/>
    <property type="match status" value="1"/>
</dbReference>
<dbReference type="PANTHER" id="PTHR33408">
    <property type="entry name" value="TRANSPOSASE"/>
    <property type="match status" value="1"/>
</dbReference>
<geneLocation type="plasmid" evidence="4">
    <name>plasmid1</name>
</geneLocation>
<dbReference type="Proteomes" id="UP000217895">
    <property type="component" value="Plasmid Plasmid1 dna"/>
</dbReference>
<evidence type="ECO:0000256" key="1">
    <source>
        <dbReference type="SAM" id="Coils"/>
    </source>
</evidence>